<sequence>EEKPSLPFNASFDPSNPLGLLDKVLDFIGKESYFLLKDTADKEIASAVTAAKKRLREAEEEEESLTPLEKKLKPTEPIEVEKLRKESLEPTEPIEVEKLRKESLKPTEPIEVEKPKEREFTFGAIPKKWNVTLGEVPNKGNGLDFEKYSWTQDHEEVTITIPVPSGTNPRYVTCEFNTYRLKVCLQGGQHTIIDGALFGAVNPNDCFWYLEDEKVIWVLLRKQDWHGWWKYCMKGEPEIDTQKVDRKSSKLDELDPETRSKVEKMMFDERQKHDLKKKSMSQNHSLRMQREPWFWRNLTNKQKPSLLPFNASLDPSNPLGFLEKVLDFIGKESDFLLKDTAEKEIASAVTAAKKRLREAEKKKEQKDSLKPLEKKLKEESSQPMEVEKPKKESLKPTEPMEVEEKPKEEEGPIVPNKGNGFDFETYSWTQNLQEVTVTIPVPSGTKPRSVTCEIKKNRLKVGIKGQEPIIDGEFFNAVKPDDCFWNIEDQKLISVLLTKQDQMEWWKCCVKGEPEIDTQKVEPESSKLSDLDPETRSTVEKMMFDQRQKQMGLPTSDEMEKKDMMKKFMSQHPEMDFSNAKF</sequence>
<reference evidence="3 4" key="1">
    <citation type="submission" date="2021-05" db="EMBL/GenBank/DDBJ databases">
        <title>Genome Assembly of Synthetic Allotetraploid Brassica napus Reveals Homoeologous Exchanges between Subgenomes.</title>
        <authorList>
            <person name="Davis J.T."/>
        </authorList>
    </citation>
    <scope>NUCLEOTIDE SEQUENCE [LARGE SCALE GENOMIC DNA]</scope>
    <source>
        <strain evidence="4">cv. Da-Ae</strain>
        <tissue evidence="3">Seedling</tissue>
    </source>
</reference>
<dbReference type="EMBL" id="JAGKQM010000003">
    <property type="protein sequence ID" value="KAH0935680.1"/>
    <property type="molecule type" value="Genomic_DNA"/>
</dbReference>
<proteinExistence type="predicted"/>
<dbReference type="CDD" id="cd06467">
    <property type="entry name" value="p23_NUDC_like"/>
    <property type="match status" value="2"/>
</dbReference>
<dbReference type="InterPro" id="IPR037898">
    <property type="entry name" value="NudC_fam"/>
</dbReference>
<dbReference type="Gene3D" id="2.60.40.790">
    <property type="match status" value="2"/>
</dbReference>
<feature type="domain" description="CS" evidence="2">
    <location>
        <begin position="143"/>
        <end position="233"/>
    </location>
</feature>
<feature type="non-terminal residue" evidence="3">
    <location>
        <position position="1"/>
    </location>
</feature>
<dbReference type="PANTHER" id="PTHR12356">
    <property type="entry name" value="NUCLEAR MOVEMENT PROTEIN NUDC"/>
    <property type="match status" value="1"/>
</dbReference>
<feature type="region of interest" description="Disordered" evidence="1">
    <location>
        <begin position="358"/>
        <end position="416"/>
    </location>
</feature>
<organism evidence="3 4">
    <name type="scientific">Brassica napus</name>
    <name type="common">Rape</name>
    <dbReference type="NCBI Taxonomy" id="3708"/>
    <lineage>
        <taxon>Eukaryota</taxon>
        <taxon>Viridiplantae</taxon>
        <taxon>Streptophyta</taxon>
        <taxon>Embryophyta</taxon>
        <taxon>Tracheophyta</taxon>
        <taxon>Spermatophyta</taxon>
        <taxon>Magnoliopsida</taxon>
        <taxon>eudicotyledons</taxon>
        <taxon>Gunneridae</taxon>
        <taxon>Pentapetalae</taxon>
        <taxon>rosids</taxon>
        <taxon>malvids</taxon>
        <taxon>Brassicales</taxon>
        <taxon>Brassicaceae</taxon>
        <taxon>Brassiceae</taxon>
        <taxon>Brassica</taxon>
    </lineage>
</organism>
<dbReference type="InterPro" id="IPR007052">
    <property type="entry name" value="CS_dom"/>
</dbReference>
<name>A0ABQ8E4R2_BRANA</name>
<evidence type="ECO:0000256" key="1">
    <source>
        <dbReference type="SAM" id="MobiDB-lite"/>
    </source>
</evidence>
<dbReference type="Pfam" id="PF04969">
    <property type="entry name" value="CS"/>
    <property type="match status" value="2"/>
</dbReference>
<feature type="domain" description="CS" evidence="2">
    <location>
        <begin position="421"/>
        <end position="510"/>
    </location>
</feature>
<dbReference type="PANTHER" id="PTHR12356:SF25">
    <property type="entry name" value="CS DOMAIN-CONTAINING PROTEIN"/>
    <property type="match status" value="1"/>
</dbReference>
<dbReference type="SUPFAM" id="SSF49764">
    <property type="entry name" value="HSP20-like chaperones"/>
    <property type="match status" value="2"/>
</dbReference>
<feature type="compositionally biased region" description="Basic and acidic residues" evidence="1">
    <location>
        <begin position="358"/>
        <end position="395"/>
    </location>
</feature>
<feature type="compositionally biased region" description="Basic and acidic residues" evidence="1">
    <location>
        <begin position="517"/>
        <end position="548"/>
    </location>
</feature>
<dbReference type="Proteomes" id="UP000824890">
    <property type="component" value="Unassembled WGS sequence"/>
</dbReference>
<protein>
    <recommendedName>
        <fullName evidence="2">CS domain-containing protein</fullName>
    </recommendedName>
</protein>
<accession>A0ABQ8E4R2</accession>
<dbReference type="InterPro" id="IPR008978">
    <property type="entry name" value="HSP20-like_chaperone"/>
</dbReference>
<dbReference type="PROSITE" id="PS51203">
    <property type="entry name" value="CS"/>
    <property type="match status" value="2"/>
</dbReference>
<gene>
    <name evidence="3" type="ORF">HID58_012797</name>
</gene>
<evidence type="ECO:0000313" key="4">
    <source>
        <dbReference type="Proteomes" id="UP000824890"/>
    </source>
</evidence>
<keyword evidence="4" id="KW-1185">Reference proteome</keyword>
<evidence type="ECO:0000259" key="2">
    <source>
        <dbReference type="PROSITE" id="PS51203"/>
    </source>
</evidence>
<comment type="caution">
    <text evidence="3">The sequence shown here is derived from an EMBL/GenBank/DDBJ whole genome shotgun (WGS) entry which is preliminary data.</text>
</comment>
<feature type="region of interest" description="Disordered" evidence="1">
    <location>
        <begin position="517"/>
        <end position="559"/>
    </location>
</feature>
<evidence type="ECO:0000313" key="3">
    <source>
        <dbReference type="EMBL" id="KAH0935680.1"/>
    </source>
</evidence>